<dbReference type="EMBL" id="BMAV01018667">
    <property type="protein sequence ID" value="GFY71192.1"/>
    <property type="molecule type" value="Genomic_DNA"/>
</dbReference>
<gene>
    <name evidence="1" type="ORF">TNIN_291491</name>
</gene>
<dbReference type="AlphaFoldDB" id="A0A8X6YIH4"/>
<evidence type="ECO:0000313" key="1">
    <source>
        <dbReference type="EMBL" id="GFY71192.1"/>
    </source>
</evidence>
<comment type="caution">
    <text evidence="1">The sequence shown here is derived from an EMBL/GenBank/DDBJ whole genome shotgun (WGS) entry which is preliminary data.</text>
</comment>
<keyword evidence="2" id="KW-1185">Reference proteome</keyword>
<accession>A0A8X6YIH4</accession>
<dbReference type="OrthoDB" id="10526466at2759"/>
<proteinExistence type="predicted"/>
<evidence type="ECO:0000313" key="2">
    <source>
        <dbReference type="Proteomes" id="UP000886998"/>
    </source>
</evidence>
<sequence>MLATRTSSRKKKNPKNSGSFILYSIGNGMNHRFVAIILGLLRLVDLWVQILGIPENVKKESKLYIPDGLLLSLHLSHDPRVNGEKVSSAANGRRVSGCPDFCSASLAARKLYIPDGLLLSLHLSHDPRVNGEKVSSAANGRRVSGCPDFCSASLAARAGVILPSHATGTRRRIFPHASGLVSCPVRKMLCD</sequence>
<protein>
    <submittedName>
        <fullName evidence="1">Uncharacterized protein</fullName>
    </submittedName>
</protein>
<name>A0A8X6YIH4_9ARAC</name>
<reference evidence="1" key="1">
    <citation type="submission" date="2020-08" db="EMBL/GenBank/DDBJ databases">
        <title>Multicomponent nature underlies the extraordinary mechanical properties of spider dragline silk.</title>
        <authorList>
            <person name="Kono N."/>
            <person name="Nakamura H."/>
            <person name="Mori M."/>
            <person name="Yoshida Y."/>
            <person name="Ohtoshi R."/>
            <person name="Malay A.D."/>
            <person name="Moran D.A.P."/>
            <person name="Tomita M."/>
            <person name="Numata K."/>
            <person name="Arakawa K."/>
        </authorList>
    </citation>
    <scope>NUCLEOTIDE SEQUENCE</scope>
</reference>
<organism evidence="1 2">
    <name type="scientific">Trichonephila inaurata madagascariensis</name>
    <dbReference type="NCBI Taxonomy" id="2747483"/>
    <lineage>
        <taxon>Eukaryota</taxon>
        <taxon>Metazoa</taxon>
        <taxon>Ecdysozoa</taxon>
        <taxon>Arthropoda</taxon>
        <taxon>Chelicerata</taxon>
        <taxon>Arachnida</taxon>
        <taxon>Araneae</taxon>
        <taxon>Araneomorphae</taxon>
        <taxon>Entelegynae</taxon>
        <taxon>Araneoidea</taxon>
        <taxon>Nephilidae</taxon>
        <taxon>Trichonephila</taxon>
        <taxon>Trichonephila inaurata</taxon>
    </lineage>
</organism>
<dbReference type="Proteomes" id="UP000886998">
    <property type="component" value="Unassembled WGS sequence"/>
</dbReference>